<evidence type="ECO:0000256" key="2">
    <source>
        <dbReference type="ARBA" id="ARBA00023284"/>
    </source>
</evidence>
<evidence type="ECO:0000313" key="6">
    <source>
        <dbReference type="Proteomes" id="UP001318860"/>
    </source>
</evidence>
<dbReference type="InterPro" id="IPR013766">
    <property type="entry name" value="Thioredoxin_domain"/>
</dbReference>
<feature type="domain" description="Thioredoxin" evidence="4">
    <location>
        <begin position="1"/>
        <end position="133"/>
    </location>
</feature>
<sequence length="267" mass="29533">MAPKAQATVSFGKALRWWEKSLQPNMIEINSAPELVDYLLNSGDRLVIVDFYSPGCGGCKALHPKICQLAEQNPNAIFLKVNYEQHKAMCYALHVHVLPFFRFYRGAQGKVCSFSCTNATIKKFKDALAKHGTERCSLGPAKGLDESELLALASIGQISLDLVPNSTEEEKMEDLVLKESVKSNNALSKGENKMGLKEGNAMRSVKRIILPRSIIPRILTLFWSAVGKENAEHSSATLNKKSDTPPSQVQNSHIINNEILTHQLNNS</sequence>
<evidence type="ECO:0000256" key="1">
    <source>
        <dbReference type="ARBA" id="ARBA00008987"/>
    </source>
</evidence>
<dbReference type="CDD" id="cd02947">
    <property type="entry name" value="TRX_family"/>
    <property type="match status" value="1"/>
</dbReference>
<proteinExistence type="inferred from homology"/>
<evidence type="ECO:0000259" key="4">
    <source>
        <dbReference type="PROSITE" id="PS51352"/>
    </source>
</evidence>
<dbReference type="EMBL" id="JABTTQ020000006">
    <property type="protein sequence ID" value="KAK6153423.1"/>
    <property type="molecule type" value="Genomic_DNA"/>
</dbReference>
<feature type="region of interest" description="Disordered" evidence="3">
    <location>
        <begin position="234"/>
        <end position="267"/>
    </location>
</feature>
<accession>A0ABR0X2D1</accession>
<dbReference type="Pfam" id="PF00085">
    <property type="entry name" value="Thioredoxin"/>
    <property type="match status" value="1"/>
</dbReference>
<name>A0ABR0X2D1_REHGL</name>
<dbReference type="PANTHER" id="PTHR43601">
    <property type="entry name" value="THIOREDOXIN, MITOCHONDRIAL"/>
    <property type="match status" value="1"/>
</dbReference>
<comment type="caution">
    <text evidence="5">The sequence shown here is derived from an EMBL/GenBank/DDBJ whole genome shotgun (WGS) entry which is preliminary data.</text>
</comment>
<dbReference type="PANTHER" id="PTHR43601:SF17">
    <property type="entry name" value="THIOREDOXIN-LIKE 1-2, CHLOROPLASTIC"/>
    <property type="match status" value="1"/>
</dbReference>
<evidence type="ECO:0000256" key="3">
    <source>
        <dbReference type="SAM" id="MobiDB-lite"/>
    </source>
</evidence>
<dbReference type="Proteomes" id="UP001318860">
    <property type="component" value="Unassembled WGS sequence"/>
</dbReference>
<reference evidence="5 6" key="1">
    <citation type="journal article" date="2021" name="Comput. Struct. Biotechnol. J.">
        <title>De novo genome assembly of the potent medicinal plant Rehmannia glutinosa using nanopore technology.</title>
        <authorList>
            <person name="Ma L."/>
            <person name="Dong C."/>
            <person name="Song C."/>
            <person name="Wang X."/>
            <person name="Zheng X."/>
            <person name="Niu Y."/>
            <person name="Chen S."/>
            <person name="Feng W."/>
        </authorList>
    </citation>
    <scope>NUCLEOTIDE SEQUENCE [LARGE SCALE GENOMIC DNA]</scope>
    <source>
        <strain evidence="5">DH-2019</strain>
    </source>
</reference>
<keyword evidence="2" id="KW-0676">Redox-active center</keyword>
<protein>
    <recommendedName>
        <fullName evidence="4">Thioredoxin domain-containing protein</fullName>
    </recommendedName>
</protein>
<dbReference type="PROSITE" id="PS51352">
    <property type="entry name" value="THIOREDOXIN_2"/>
    <property type="match status" value="1"/>
</dbReference>
<gene>
    <name evidence="5" type="ORF">DH2020_013062</name>
</gene>
<organism evidence="5 6">
    <name type="scientific">Rehmannia glutinosa</name>
    <name type="common">Chinese foxglove</name>
    <dbReference type="NCBI Taxonomy" id="99300"/>
    <lineage>
        <taxon>Eukaryota</taxon>
        <taxon>Viridiplantae</taxon>
        <taxon>Streptophyta</taxon>
        <taxon>Embryophyta</taxon>
        <taxon>Tracheophyta</taxon>
        <taxon>Spermatophyta</taxon>
        <taxon>Magnoliopsida</taxon>
        <taxon>eudicotyledons</taxon>
        <taxon>Gunneridae</taxon>
        <taxon>Pentapetalae</taxon>
        <taxon>asterids</taxon>
        <taxon>lamiids</taxon>
        <taxon>Lamiales</taxon>
        <taxon>Orobanchaceae</taxon>
        <taxon>Rehmannieae</taxon>
        <taxon>Rehmannia</taxon>
    </lineage>
</organism>
<comment type="similarity">
    <text evidence="1">Belongs to the thioredoxin family.</text>
</comment>
<evidence type="ECO:0000313" key="5">
    <source>
        <dbReference type="EMBL" id="KAK6153423.1"/>
    </source>
</evidence>
<dbReference type="Gene3D" id="3.40.30.10">
    <property type="entry name" value="Glutaredoxin"/>
    <property type="match status" value="1"/>
</dbReference>
<keyword evidence="6" id="KW-1185">Reference proteome</keyword>
<dbReference type="SUPFAM" id="SSF52833">
    <property type="entry name" value="Thioredoxin-like"/>
    <property type="match status" value="1"/>
</dbReference>
<dbReference type="InterPro" id="IPR036249">
    <property type="entry name" value="Thioredoxin-like_sf"/>
</dbReference>